<sequence length="268" mass="28196">MSTTHTVDVTLPELGTIAVRISERGEGHPILLLHGGAGSVSVTGFADRLAAERNAHVYTPTHPGFDGTERPELLTTVRGLAALYAALLDTLDLTGVTVVGNSVGGWIAAELALLHPNRVSGLVLVDAVGIEVPDHPVIDFFALDLAQIADYSYADPDAYRIDPTQLSPAVLQAMAGNRATLQIYGGSMTDPALLTRLPEITLPTLVIWGDADRIVDPDNGRAYAAAIPGAELVIMPNTGHLPQIESPAALIPLIWNFADTHATSKPAA</sequence>
<evidence type="ECO:0000259" key="1">
    <source>
        <dbReference type="Pfam" id="PF12697"/>
    </source>
</evidence>
<dbReference type="PRINTS" id="PR00111">
    <property type="entry name" value="ABHYDROLASE"/>
</dbReference>
<dbReference type="PANTHER" id="PTHR43798">
    <property type="entry name" value="MONOACYLGLYCEROL LIPASE"/>
    <property type="match status" value="1"/>
</dbReference>
<dbReference type="InterPro" id="IPR050266">
    <property type="entry name" value="AB_hydrolase_sf"/>
</dbReference>
<keyword evidence="2" id="KW-0378">Hydrolase</keyword>
<gene>
    <name evidence="2" type="ORF">F3087_07275</name>
</gene>
<dbReference type="RefSeq" id="WP_150401082.1">
    <property type="nucleotide sequence ID" value="NZ_VXLC01000003.1"/>
</dbReference>
<comment type="caution">
    <text evidence="2">The sequence shown here is derived from an EMBL/GenBank/DDBJ whole genome shotgun (WGS) entry which is preliminary data.</text>
</comment>
<evidence type="ECO:0000313" key="3">
    <source>
        <dbReference type="Proteomes" id="UP000323876"/>
    </source>
</evidence>
<proteinExistence type="predicted"/>
<dbReference type="AlphaFoldDB" id="A0A5N0EHC8"/>
<keyword evidence="3" id="KW-1185">Reference proteome</keyword>
<dbReference type="OrthoDB" id="3249793at2"/>
<feature type="domain" description="AB hydrolase-1" evidence="1">
    <location>
        <begin position="30"/>
        <end position="251"/>
    </location>
</feature>
<dbReference type="Pfam" id="PF12697">
    <property type="entry name" value="Abhydrolase_6"/>
    <property type="match status" value="1"/>
</dbReference>
<dbReference type="GO" id="GO:0016020">
    <property type="term" value="C:membrane"/>
    <property type="evidence" value="ECO:0007669"/>
    <property type="project" value="TreeGrafter"/>
</dbReference>
<organism evidence="2 3">
    <name type="scientific">Nocardia colli</name>
    <dbReference type="NCBI Taxonomy" id="2545717"/>
    <lineage>
        <taxon>Bacteria</taxon>
        <taxon>Bacillati</taxon>
        <taxon>Actinomycetota</taxon>
        <taxon>Actinomycetes</taxon>
        <taxon>Mycobacteriales</taxon>
        <taxon>Nocardiaceae</taxon>
        <taxon>Nocardia</taxon>
    </lineage>
</organism>
<dbReference type="SUPFAM" id="SSF53474">
    <property type="entry name" value="alpha/beta-Hydrolases"/>
    <property type="match status" value="1"/>
</dbReference>
<dbReference type="EMBL" id="VXLC01000003">
    <property type="protein sequence ID" value="KAA8888807.1"/>
    <property type="molecule type" value="Genomic_DNA"/>
</dbReference>
<dbReference type="GO" id="GO:0016787">
    <property type="term" value="F:hydrolase activity"/>
    <property type="evidence" value="ECO:0007669"/>
    <property type="project" value="UniProtKB-KW"/>
</dbReference>
<dbReference type="PANTHER" id="PTHR43798:SF33">
    <property type="entry name" value="HYDROLASE, PUTATIVE (AFU_ORTHOLOGUE AFUA_2G14860)-RELATED"/>
    <property type="match status" value="1"/>
</dbReference>
<protein>
    <submittedName>
        <fullName evidence="2">Alpha/beta hydrolase</fullName>
    </submittedName>
</protein>
<reference evidence="2 3" key="1">
    <citation type="submission" date="2019-09" db="EMBL/GenBank/DDBJ databases">
        <authorList>
            <person name="Wang X."/>
        </authorList>
    </citation>
    <scope>NUCLEOTIDE SEQUENCE [LARGE SCALE GENOMIC DNA]</scope>
    <source>
        <strain evidence="2 3">CICC 11023</strain>
    </source>
</reference>
<dbReference type="Gene3D" id="3.40.50.1820">
    <property type="entry name" value="alpha/beta hydrolase"/>
    <property type="match status" value="1"/>
</dbReference>
<accession>A0A5N0EHC8</accession>
<dbReference type="Proteomes" id="UP000323876">
    <property type="component" value="Unassembled WGS sequence"/>
</dbReference>
<evidence type="ECO:0000313" key="2">
    <source>
        <dbReference type="EMBL" id="KAA8888807.1"/>
    </source>
</evidence>
<name>A0A5N0EHC8_9NOCA</name>
<dbReference type="InterPro" id="IPR029058">
    <property type="entry name" value="AB_hydrolase_fold"/>
</dbReference>
<dbReference type="InterPro" id="IPR000073">
    <property type="entry name" value="AB_hydrolase_1"/>
</dbReference>